<keyword evidence="1" id="KW-0812">Transmembrane</keyword>
<feature type="transmembrane region" description="Helical" evidence="1">
    <location>
        <begin position="134"/>
        <end position="155"/>
    </location>
</feature>
<keyword evidence="1" id="KW-0472">Membrane</keyword>
<dbReference type="RefSeq" id="WP_103776798.1">
    <property type="nucleotide sequence ID" value="NZ_PQLX01000012.1"/>
</dbReference>
<reference evidence="2 3" key="1">
    <citation type="submission" date="2018-01" db="EMBL/GenBank/DDBJ databases">
        <title>Complete genome sequences of 14 Citrobacter spp. isolated from plant in Canada.</title>
        <authorList>
            <person name="Bhandare S.G."/>
            <person name="Colavecchio A."/>
            <person name="Jeukens J."/>
            <person name="Emond-Rheault J.-G."/>
            <person name="Freschi L."/>
            <person name="Hamel J."/>
            <person name="Kukavica-Ibrulj I."/>
            <person name="Levesque R."/>
            <person name="Goodridge L."/>
        </authorList>
    </citation>
    <scope>NUCLEOTIDE SEQUENCE [LARGE SCALE GENOMIC DNA]</scope>
    <source>
        <strain evidence="2 3">S1285</strain>
    </source>
</reference>
<evidence type="ECO:0000313" key="3">
    <source>
        <dbReference type="Proteomes" id="UP000237003"/>
    </source>
</evidence>
<dbReference type="EMBL" id="PQLX01000012">
    <property type="protein sequence ID" value="POU61307.1"/>
    <property type="molecule type" value="Genomic_DNA"/>
</dbReference>
<comment type="caution">
    <text evidence="2">The sequence shown here is derived from an EMBL/GenBank/DDBJ whole genome shotgun (WGS) entry which is preliminary data.</text>
</comment>
<sequence length="160" mass="18469">MCNNRKSGWFKIVIISGILTAAGLLFAVPTAYNIWRNYQSIGIYKLVTTGEVTMKEVSEKTGRRSYKKVNRYYAKFSTADKKYEKDDQITPLQASAIKKRGTRYARTYEIFVDRNGNYRVSKLSKEKSPQDNRWPTLLFFSLLSGAGIITCSYSFKKWRA</sequence>
<evidence type="ECO:0000256" key="1">
    <source>
        <dbReference type="SAM" id="Phobius"/>
    </source>
</evidence>
<organism evidence="2 3">
    <name type="scientific">Citrobacter amalonaticus</name>
    <dbReference type="NCBI Taxonomy" id="35703"/>
    <lineage>
        <taxon>Bacteria</taxon>
        <taxon>Pseudomonadati</taxon>
        <taxon>Pseudomonadota</taxon>
        <taxon>Gammaproteobacteria</taxon>
        <taxon>Enterobacterales</taxon>
        <taxon>Enterobacteriaceae</taxon>
        <taxon>Citrobacter</taxon>
    </lineage>
</organism>
<keyword evidence="1" id="KW-1133">Transmembrane helix</keyword>
<gene>
    <name evidence="2" type="ORF">C3430_23540</name>
</gene>
<proteinExistence type="predicted"/>
<name>A0A2S4RRH9_CITAM</name>
<evidence type="ECO:0000313" key="2">
    <source>
        <dbReference type="EMBL" id="POU61307.1"/>
    </source>
</evidence>
<protein>
    <submittedName>
        <fullName evidence="2">Uncharacterized protein</fullName>
    </submittedName>
</protein>
<dbReference type="Proteomes" id="UP000237003">
    <property type="component" value="Unassembled WGS sequence"/>
</dbReference>
<accession>A0A2S4RRH9</accession>
<feature type="transmembrane region" description="Helical" evidence="1">
    <location>
        <begin position="12"/>
        <end position="35"/>
    </location>
</feature>
<dbReference type="AlphaFoldDB" id="A0A2S4RRH9"/>
<dbReference type="OrthoDB" id="6637463at2"/>